<dbReference type="EMBL" id="AXZG01000054">
    <property type="protein sequence ID" value="ERT65353.1"/>
    <property type="molecule type" value="Genomic_DNA"/>
</dbReference>
<dbReference type="Proteomes" id="UP000017174">
    <property type="component" value="Unassembled WGS sequence"/>
</dbReference>
<protein>
    <submittedName>
        <fullName evidence="2">Uncharacterized protein</fullName>
    </submittedName>
</protein>
<gene>
    <name evidence="2" type="ORF">HMPREF0742_02021</name>
</gene>
<dbReference type="HOGENOM" id="CLU_3188550_0_0_11"/>
<name>U7V3M5_9MICC</name>
<accession>U7V3M5</accession>
<evidence type="ECO:0000313" key="2">
    <source>
        <dbReference type="EMBL" id="ERT65353.1"/>
    </source>
</evidence>
<evidence type="ECO:0000256" key="1">
    <source>
        <dbReference type="SAM" id="MobiDB-lite"/>
    </source>
</evidence>
<feature type="region of interest" description="Disordered" evidence="1">
    <location>
        <begin position="17"/>
        <end position="46"/>
    </location>
</feature>
<proteinExistence type="predicted"/>
<organism evidence="2 3">
    <name type="scientific">Rothia aeria F0184</name>
    <dbReference type="NCBI Taxonomy" id="888019"/>
    <lineage>
        <taxon>Bacteria</taxon>
        <taxon>Bacillati</taxon>
        <taxon>Actinomycetota</taxon>
        <taxon>Actinomycetes</taxon>
        <taxon>Micrococcales</taxon>
        <taxon>Micrococcaceae</taxon>
        <taxon>Rothia</taxon>
    </lineage>
</organism>
<comment type="caution">
    <text evidence="2">The sequence shown here is derived from an EMBL/GenBank/DDBJ whole genome shotgun (WGS) entry which is preliminary data.</text>
</comment>
<evidence type="ECO:0000313" key="3">
    <source>
        <dbReference type="Proteomes" id="UP000017174"/>
    </source>
</evidence>
<dbReference type="AlphaFoldDB" id="U7V3M5"/>
<reference evidence="2 3" key="1">
    <citation type="submission" date="2013-08" db="EMBL/GenBank/DDBJ databases">
        <authorList>
            <person name="Weinstock G."/>
            <person name="Sodergren E."/>
            <person name="Wylie T."/>
            <person name="Fulton L."/>
            <person name="Fulton R."/>
            <person name="Fronick C."/>
            <person name="O'Laughlin M."/>
            <person name="Godfrey J."/>
            <person name="Miner T."/>
            <person name="Herter B."/>
            <person name="Appelbaum E."/>
            <person name="Cordes M."/>
            <person name="Lek S."/>
            <person name="Wollam A."/>
            <person name="Pepin K.H."/>
            <person name="Palsikar V.B."/>
            <person name="Mitreva M."/>
            <person name="Wilson R.K."/>
        </authorList>
    </citation>
    <scope>NUCLEOTIDE SEQUENCE [LARGE SCALE GENOMIC DNA]</scope>
    <source>
        <strain evidence="2 3">F0184</strain>
    </source>
</reference>
<sequence length="46" mass="4959">MLPDAFLYQPETHSAAATCPHRHPTPGKIVCSGDESKAKPVETHTT</sequence>
<feature type="compositionally biased region" description="Basic and acidic residues" evidence="1">
    <location>
        <begin position="34"/>
        <end position="46"/>
    </location>
</feature>